<dbReference type="SUPFAM" id="SSF52058">
    <property type="entry name" value="L domain-like"/>
    <property type="match status" value="1"/>
</dbReference>
<dbReference type="Gene3D" id="3.80.10.10">
    <property type="entry name" value="Ribonuclease Inhibitor"/>
    <property type="match status" value="1"/>
</dbReference>
<dbReference type="GO" id="GO:0005730">
    <property type="term" value="C:nucleolus"/>
    <property type="evidence" value="ECO:0007669"/>
    <property type="project" value="TreeGrafter"/>
</dbReference>
<dbReference type="Pfam" id="PF01138">
    <property type="entry name" value="RNase_PH"/>
    <property type="match status" value="1"/>
</dbReference>
<dbReference type="KEGG" id="gmw:113511097"/>
<evidence type="ECO:0000256" key="4">
    <source>
        <dbReference type="ARBA" id="ARBA00022490"/>
    </source>
</evidence>
<dbReference type="InterPro" id="IPR050080">
    <property type="entry name" value="RNase_PH"/>
</dbReference>
<keyword evidence="5" id="KW-0698">rRNA processing</keyword>
<dbReference type="InterPro" id="IPR001247">
    <property type="entry name" value="ExoRNase_PH_dom1"/>
</dbReference>
<evidence type="ECO:0000259" key="10">
    <source>
        <dbReference type="Pfam" id="PF01138"/>
    </source>
</evidence>
<dbReference type="InterPro" id="IPR027408">
    <property type="entry name" value="PNPase/RNase_PH_dom_sf"/>
</dbReference>
<evidence type="ECO:0000256" key="3">
    <source>
        <dbReference type="ARBA" id="ARBA00006678"/>
    </source>
</evidence>
<dbReference type="GO" id="GO:0071051">
    <property type="term" value="P:poly(A)-dependent snoRNA 3'-end processing"/>
    <property type="evidence" value="ECO:0007669"/>
    <property type="project" value="TreeGrafter"/>
</dbReference>
<dbReference type="GO" id="GO:0003723">
    <property type="term" value="F:RNA binding"/>
    <property type="evidence" value="ECO:0007669"/>
    <property type="project" value="UniProtKB-KW"/>
</dbReference>
<keyword evidence="11" id="KW-1185">Reference proteome</keyword>
<dbReference type="Gene3D" id="3.30.230.70">
    <property type="entry name" value="GHMP Kinase, N-terminal domain"/>
    <property type="match status" value="1"/>
</dbReference>
<evidence type="ECO:0000256" key="2">
    <source>
        <dbReference type="ARBA" id="ARBA00004496"/>
    </source>
</evidence>
<organism evidence="11 12">
    <name type="scientific">Galleria mellonella</name>
    <name type="common">Greater wax moth</name>
    <dbReference type="NCBI Taxonomy" id="7137"/>
    <lineage>
        <taxon>Eukaryota</taxon>
        <taxon>Metazoa</taxon>
        <taxon>Ecdysozoa</taxon>
        <taxon>Arthropoda</taxon>
        <taxon>Hexapoda</taxon>
        <taxon>Insecta</taxon>
        <taxon>Pterygota</taxon>
        <taxon>Neoptera</taxon>
        <taxon>Endopterygota</taxon>
        <taxon>Lepidoptera</taxon>
        <taxon>Glossata</taxon>
        <taxon>Ditrysia</taxon>
        <taxon>Pyraloidea</taxon>
        <taxon>Pyralidae</taxon>
        <taxon>Galleriinae</taxon>
        <taxon>Galleria</taxon>
    </lineage>
</organism>
<dbReference type="InterPro" id="IPR036345">
    <property type="entry name" value="ExoRNase_PH_dom2_sf"/>
</dbReference>
<evidence type="ECO:0000256" key="6">
    <source>
        <dbReference type="ARBA" id="ARBA00022835"/>
    </source>
</evidence>
<reference evidence="12" key="1">
    <citation type="submission" date="2025-08" db="UniProtKB">
        <authorList>
            <consortium name="RefSeq"/>
        </authorList>
    </citation>
    <scope>IDENTIFICATION</scope>
    <source>
        <tissue evidence="12">Whole larvae</tissue>
    </source>
</reference>
<dbReference type="Proteomes" id="UP001652740">
    <property type="component" value="Unplaced"/>
</dbReference>
<dbReference type="SUPFAM" id="SSF55666">
    <property type="entry name" value="Ribonuclease PH domain 2-like"/>
    <property type="match status" value="1"/>
</dbReference>
<evidence type="ECO:0000256" key="9">
    <source>
        <dbReference type="SAM" id="MobiDB-lite"/>
    </source>
</evidence>
<dbReference type="GO" id="GO:0006364">
    <property type="term" value="P:rRNA processing"/>
    <property type="evidence" value="ECO:0007669"/>
    <property type="project" value="UniProtKB-KW"/>
</dbReference>
<comment type="subcellular location">
    <subcellularLocation>
        <location evidence="2">Cytoplasm</location>
    </subcellularLocation>
    <subcellularLocation>
        <location evidence="1">Nucleus</location>
    </subcellularLocation>
</comment>
<dbReference type="SUPFAM" id="SSF54211">
    <property type="entry name" value="Ribosomal protein S5 domain 2-like"/>
    <property type="match status" value="1"/>
</dbReference>
<proteinExistence type="inferred from homology"/>
<name>A0A6J3C5F4_GALME</name>
<evidence type="ECO:0000256" key="1">
    <source>
        <dbReference type="ARBA" id="ARBA00004123"/>
    </source>
</evidence>
<keyword evidence="4" id="KW-0963">Cytoplasm</keyword>
<dbReference type="GO" id="GO:0000176">
    <property type="term" value="C:nuclear exosome (RNase complex)"/>
    <property type="evidence" value="ECO:0007669"/>
    <property type="project" value="TreeGrafter"/>
</dbReference>
<comment type="similarity">
    <text evidence="3">Belongs to the RNase PH family.</text>
</comment>
<dbReference type="CDD" id="cd11371">
    <property type="entry name" value="RNase_PH_MTR3"/>
    <property type="match status" value="1"/>
</dbReference>
<sequence length="557" mass="62966">MPLDYRRFNGPEDSIPYKRFTKQYFKTYEQLRDDLINDKGLRQDGRTLDEARSMFARTDMVSQAKGSSYVELKKTKVACSVFDPREIPHQNEFSQLGQLYCEVKFAPFSCPRKRRPYAPDSEERALSVALRQALEPTVCRHLFPNYQIDVFVYILEHDGACLAAAINAAGLALANAAVPMYDIITSCSVAVLGDKMFIDPTEAEEHVATTSLESDANHGIITMSMLSGLKQISDFTQIGSMGMDCVTKAMDILERECEKLVPYIQKVLVTNVIQGFEQQKVLEEEAKEREKALDAKMEEWKALLKAALIFGSIGYLEELHIEKQDIHSSDGLCFDPRTIMSLGPTLRILNVSENKITDVAWAKPLRRLEVLIAKKNNLENFQSVADDLCTLTSLVDLNFIGNPMTKKHRYKETIIARCAQLRVLDTIVINNTSKTFLQSFVKAVKLRQLNEKNKLDMNKRGVDDFFELNMLPGPRAQSALSTSISGFTNQKPKVSAIDSTYTFMPRTFWRSKPTPSPRETIAPPMEPPPPIKQPVNETNDIPIKGILKKPMPMKYQS</sequence>
<accession>A0A6J3C5F4</accession>
<dbReference type="GO" id="GO:0071028">
    <property type="term" value="P:nuclear mRNA surveillance"/>
    <property type="evidence" value="ECO:0007669"/>
    <property type="project" value="TreeGrafter"/>
</dbReference>
<protein>
    <submittedName>
        <fullName evidence="12">Uncharacterized protein LOC113511097</fullName>
    </submittedName>
</protein>
<dbReference type="InterPro" id="IPR032675">
    <property type="entry name" value="LRR_dom_sf"/>
</dbReference>
<dbReference type="GO" id="GO:0016075">
    <property type="term" value="P:rRNA catabolic process"/>
    <property type="evidence" value="ECO:0007669"/>
    <property type="project" value="TreeGrafter"/>
</dbReference>
<gene>
    <name evidence="12" type="primary">LOC113511097</name>
</gene>
<dbReference type="RefSeq" id="XP_031767932.2">
    <property type="nucleotide sequence ID" value="XM_031912072.2"/>
</dbReference>
<dbReference type="AlphaFoldDB" id="A0A6J3C5F4"/>
<evidence type="ECO:0000313" key="12">
    <source>
        <dbReference type="RefSeq" id="XP_031767932.2"/>
    </source>
</evidence>
<dbReference type="GeneID" id="113511097"/>
<dbReference type="PANTHER" id="PTHR11953:SF2">
    <property type="entry name" value="EXOSOME COMPLEX COMPONENT MTR3"/>
    <property type="match status" value="1"/>
</dbReference>
<feature type="domain" description="Exoribonuclease phosphorolytic" evidence="10">
    <location>
        <begin position="50"/>
        <end position="179"/>
    </location>
</feature>
<dbReference type="PANTHER" id="PTHR11953">
    <property type="entry name" value="EXOSOME COMPLEX COMPONENT"/>
    <property type="match status" value="1"/>
</dbReference>
<dbReference type="InterPro" id="IPR020568">
    <property type="entry name" value="Ribosomal_Su5_D2-typ_SF"/>
</dbReference>
<feature type="region of interest" description="Disordered" evidence="9">
    <location>
        <begin position="508"/>
        <end position="540"/>
    </location>
</feature>
<evidence type="ECO:0000256" key="5">
    <source>
        <dbReference type="ARBA" id="ARBA00022552"/>
    </source>
</evidence>
<keyword evidence="7" id="KW-0694">RNA-binding</keyword>
<evidence type="ECO:0000256" key="7">
    <source>
        <dbReference type="ARBA" id="ARBA00022884"/>
    </source>
</evidence>
<dbReference type="GO" id="GO:0000177">
    <property type="term" value="C:cytoplasmic exosome (RNase complex)"/>
    <property type="evidence" value="ECO:0007669"/>
    <property type="project" value="TreeGrafter"/>
</dbReference>
<keyword evidence="8" id="KW-0539">Nucleus</keyword>
<dbReference type="GO" id="GO:0034475">
    <property type="term" value="P:U4 snRNA 3'-end processing"/>
    <property type="evidence" value="ECO:0007669"/>
    <property type="project" value="TreeGrafter"/>
</dbReference>
<dbReference type="InParanoid" id="A0A6J3C5F4"/>
<evidence type="ECO:0000313" key="11">
    <source>
        <dbReference type="Proteomes" id="UP001652740"/>
    </source>
</evidence>
<evidence type="ECO:0000256" key="8">
    <source>
        <dbReference type="ARBA" id="ARBA00023242"/>
    </source>
</evidence>
<keyword evidence="6" id="KW-0271">Exosome</keyword>